<dbReference type="GO" id="GO:0042391">
    <property type="term" value="P:regulation of membrane potential"/>
    <property type="evidence" value="ECO:0007669"/>
    <property type="project" value="TreeGrafter"/>
</dbReference>
<dbReference type="Gene3D" id="1.10.287.70">
    <property type="match status" value="1"/>
</dbReference>
<dbReference type="EMBL" id="CP151510">
    <property type="protein sequence ID" value="WZN64521.1"/>
    <property type="molecule type" value="Genomic_DNA"/>
</dbReference>
<comment type="subcellular location">
    <subcellularLocation>
        <location evidence="1">Membrane</location>
        <topology evidence="1">Multi-pass membrane protein</topology>
    </subcellularLocation>
</comment>
<evidence type="ECO:0000256" key="6">
    <source>
        <dbReference type="ARBA" id="ARBA00022882"/>
    </source>
</evidence>
<feature type="compositionally biased region" description="Polar residues" evidence="12">
    <location>
        <begin position="1"/>
        <end position="20"/>
    </location>
</feature>
<dbReference type="InterPro" id="IPR000595">
    <property type="entry name" value="cNMP-bd_dom"/>
</dbReference>
<dbReference type="Proteomes" id="UP001472866">
    <property type="component" value="Chromosome 10"/>
</dbReference>
<keyword evidence="16" id="KW-1185">Reference proteome</keyword>
<evidence type="ECO:0000256" key="4">
    <source>
        <dbReference type="ARBA" id="ARBA00022692"/>
    </source>
</evidence>
<evidence type="ECO:0000256" key="10">
    <source>
        <dbReference type="ARBA" id="ARBA00023136"/>
    </source>
</evidence>
<feature type="compositionally biased region" description="Polar residues" evidence="12">
    <location>
        <begin position="671"/>
        <end position="682"/>
    </location>
</feature>
<keyword evidence="9" id="KW-0406">Ion transport</keyword>
<dbReference type="PROSITE" id="PS50042">
    <property type="entry name" value="CNMP_BINDING_3"/>
    <property type="match status" value="1"/>
</dbReference>
<keyword evidence="11" id="KW-0407">Ion channel</keyword>
<gene>
    <name evidence="15" type="ORF">HKI87_10g60780</name>
</gene>
<dbReference type="InterPro" id="IPR014710">
    <property type="entry name" value="RmlC-like_jellyroll"/>
</dbReference>
<dbReference type="InterPro" id="IPR018490">
    <property type="entry name" value="cNMP-bd_dom_sf"/>
</dbReference>
<feature type="domain" description="Cyclic nucleotide-binding" evidence="14">
    <location>
        <begin position="528"/>
        <end position="631"/>
    </location>
</feature>
<evidence type="ECO:0000259" key="14">
    <source>
        <dbReference type="PROSITE" id="PS50042"/>
    </source>
</evidence>
<dbReference type="AlphaFoldDB" id="A0AAX4PF66"/>
<evidence type="ECO:0000256" key="8">
    <source>
        <dbReference type="ARBA" id="ARBA00022989"/>
    </source>
</evidence>
<dbReference type="InterPro" id="IPR005821">
    <property type="entry name" value="Ion_trans_dom"/>
</dbReference>
<evidence type="ECO:0000313" key="15">
    <source>
        <dbReference type="EMBL" id="WZN64521.1"/>
    </source>
</evidence>
<keyword evidence="6" id="KW-0851">Voltage-gated channel</keyword>
<evidence type="ECO:0000256" key="1">
    <source>
        <dbReference type="ARBA" id="ARBA00004141"/>
    </source>
</evidence>
<feature type="transmembrane region" description="Helical" evidence="13">
    <location>
        <begin position="410"/>
        <end position="433"/>
    </location>
</feature>
<keyword evidence="5" id="KW-0631">Potassium channel</keyword>
<evidence type="ECO:0000256" key="5">
    <source>
        <dbReference type="ARBA" id="ARBA00022826"/>
    </source>
</evidence>
<reference evidence="15 16" key="1">
    <citation type="submission" date="2024-03" db="EMBL/GenBank/DDBJ databases">
        <title>Complete genome sequence of the green alga Chloropicon roscoffensis RCC1871.</title>
        <authorList>
            <person name="Lemieux C."/>
            <person name="Pombert J.-F."/>
            <person name="Otis C."/>
            <person name="Turmel M."/>
        </authorList>
    </citation>
    <scope>NUCLEOTIDE SEQUENCE [LARGE SCALE GENOMIC DNA]</scope>
    <source>
        <strain evidence="15 16">RCC1871</strain>
    </source>
</reference>
<evidence type="ECO:0000256" key="2">
    <source>
        <dbReference type="ARBA" id="ARBA00022448"/>
    </source>
</evidence>
<feature type="transmembrane region" description="Helical" evidence="13">
    <location>
        <begin position="191"/>
        <end position="210"/>
    </location>
</feature>
<evidence type="ECO:0000313" key="16">
    <source>
        <dbReference type="Proteomes" id="UP001472866"/>
    </source>
</evidence>
<dbReference type="GO" id="GO:0034702">
    <property type="term" value="C:monoatomic ion channel complex"/>
    <property type="evidence" value="ECO:0007669"/>
    <property type="project" value="UniProtKB-KW"/>
</dbReference>
<sequence length="737" mass="83414">MAAVTALSQGISSHASIANKSDNKSDAQKGMMKSASVNLSRMTSKARKKFIPNFTLSRLSMKRVTPFPGTDPPDKEKEAKTLLEELNDDERPPEAKLKVLGMTLTNISTESSWKTRWDLVIIVLVLYNSFFIPYNFSFVTEANPTMDMFDYFVDFLFLIDMALSFFTGFYDIRGDEVVDLKEIRKKYMSRWFWIDMVAIFPFEVLIIASGKNLNVSVFNLFKAPRLLRLGKLAKKLDEFAGANGFRIFKLLLVFTLFAHWVACVWFFVGRFQDEGNLWSGSVWLAENHLCQTVKGPGAYVDDAYISVPADEVGTAYMVEGVLACIKGGDYGTTEHRSWEVGTQMYLSNSTKCPNTALPEFPFYCNGGISHVKPPASVFTQYITSFYWALSTLTTIGYGDVTPSTNSERSFVVVIMLFGAILYASIFGNVAVLIQNFDALHAAYTDKINKLNEFSSFYLIRPEIQEKLLIYTDKQHRVSSHPQIRVFFQDFPSSLRGDVALTIHEDVLKKMQIRIPFTQKPENMAFVRNLFTRLHPTVFIKGDVILSKLEVSKQLYLVSRGCVSLTIFVQNDPLSIKEDGDDKKDGEIKHILESGEVFGEFKAIFGGRLMIEARAVTGCEVLALDHYDFKEMASDYKREIKEFRDHMQNRFFYLSTGNSRPGTPKTADSKEITGQSGPSSTSDGGPKVDDAKLVQNITQLERKLQYVEDRMMSALDTFEQYLNKHEMKSVFKGKDNGV</sequence>
<dbReference type="PRINTS" id="PR01463">
    <property type="entry name" value="EAGCHANLFMLY"/>
</dbReference>
<organism evidence="15 16">
    <name type="scientific">Chloropicon roscoffensis</name>
    <dbReference type="NCBI Taxonomy" id="1461544"/>
    <lineage>
        <taxon>Eukaryota</taxon>
        <taxon>Viridiplantae</taxon>
        <taxon>Chlorophyta</taxon>
        <taxon>Chloropicophyceae</taxon>
        <taxon>Chloropicales</taxon>
        <taxon>Chloropicaceae</taxon>
        <taxon>Chloropicon</taxon>
    </lineage>
</organism>
<name>A0AAX4PF66_9CHLO</name>
<dbReference type="GO" id="GO:0005886">
    <property type="term" value="C:plasma membrane"/>
    <property type="evidence" value="ECO:0007669"/>
    <property type="project" value="TreeGrafter"/>
</dbReference>
<dbReference type="Pfam" id="PF00520">
    <property type="entry name" value="Ion_trans"/>
    <property type="match status" value="1"/>
</dbReference>
<dbReference type="GO" id="GO:0005249">
    <property type="term" value="F:voltage-gated potassium channel activity"/>
    <property type="evidence" value="ECO:0007669"/>
    <property type="project" value="InterPro"/>
</dbReference>
<keyword evidence="10 13" id="KW-0472">Membrane</keyword>
<proteinExistence type="predicted"/>
<evidence type="ECO:0000256" key="13">
    <source>
        <dbReference type="SAM" id="Phobius"/>
    </source>
</evidence>
<keyword evidence="8 13" id="KW-1133">Transmembrane helix</keyword>
<dbReference type="PANTHER" id="PTHR10217:SF435">
    <property type="entry name" value="POTASSIUM VOLTAGE-GATED CHANNEL PROTEIN EAG"/>
    <property type="match status" value="1"/>
</dbReference>
<dbReference type="InterPro" id="IPR003938">
    <property type="entry name" value="K_chnl_volt-dep_EAG/ELK/ERG"/>
</dbReference>
<dbReference type="SUPFAM" id="SSF81324">
    <property type="entry name" value="Voltage-gated potassium channels"/>
    <property type="match status" value="1"/>
</dbReference>
<accession>A0AAX4PF66</accession>
<feature type="transmembrane region" description="Helical" evidence="13">
    <location>
        <begin position="148"/>
        <end position="170"/>
    </location>
</feature>
<evidence type="ECO:0000256" key="11">
    <source>
        <dbReference type="ARBA" id="ARBA00023303"/>
    </source>
</evidence>
<dbReference type="Gene3D" id="2.60.120.10">
    <property type="entry name" value="Jelly Rolls"/>
    <property type="match status" value="1"/>
</dbReference>
<dbReference type="SUPFAM" id="SSF51206">
    <property type="entry name" value="cAMP-binding domain-like"/>
    <property type="match status" value="1"/>
</dbReference>
<feature type="transmembrane region" description="Helical" evidence="13">
    <location>
        <begin position="117"/>
        <end position="136"/>
    </location>
</feature>
<evidence type="ECO:0000256" key="3">
    <source>
        <dbReference type="ARBA" id="ARBA00022538"/>
    </source>
</evidence>
<dbReference type="InterPro" id="IPR050818">
    <property type="entry name" value="KCNH_animal-type"/>
</dbReference>
<evidence type="ECO:0000256" key="12">
    <source>
        <dbReference type="SAM" id="MobiDB-lite"/>
    </source>
</evidence>
<protein>
    <submittedName>
        <fullName evidence="15">Potassium voltage-gated channel protein</fullName>
    </submittedName>
</protein>
<feature type="region of interest" description="Disordered" evidence="12">
    <location>
        <begin position="1"/>
        <end position="40"/>
    </location>
</feature>
<feature type="region of interest" description="Disordered" evidence="12">
    <location>
        <begin position="653"/>
        <end position="688"/>
    </location>
</feature>
<dbReference type="CDD" id="cd00038">
    <property type="entry name" value="CAP_ED"/>
    <property type="match status" value="1"/>
</dbReference>
<keyword evidence="2" id="KW-0813">Transport</keyword>
<evidence type="ECO:0000256" key="7">
    <source>
        <dbReference type="ARBA" id="ARBA00022958"/>
    </source>
</evidence>
<feature type="transmembrane region" description="Helical" evidence="13">
    <location>
        <begin position="247"/>
        <end position="268"/>
    </location>
</feature>
<keyword evidence="3" id="KW-0633">Potassium transport</keyword>
<keyword evidence="4 13" id="KW-0812">Transmembrane</keyword>
<dbReference type="PANTHER" id="PTHR10217">
    <property type="entry name" value="VOLTAGE AND LIGAND GATED POTASSIUM CHANNEL"/>
    <property type="match status" value="1"/>
</dbReference>
<evidence type="ECO:0000256" key="9">
    <source>
        <dbReference type="ARBA" id="ARBA00023065"/>
    </source>
</evidence>
<keyword evidence="7" id="KW-0630">Potassium</keyword>
<dbReference type="Pfam" id="PF00027">
    <property type="entry name" value="cNMP_binding"/>
    <property type="match status" value="1"/>
</dbReference>